<reference evidence="2 3" key="1">
    <citation type="journal article" date="2006" name="Nature">
        <title>Global trends of whole-genome duplications revealed by the ciliate Paramecium tetraurelia.</title>
        <authorList>
            <consortium name="Genoscope"/>
            <person name="Aury J.-M."/>
            <person name="Jaillon O."/>
            <person name="Duret L."/>
            <person name="Noel B."/>
            <person name="Jubin C."/>
            <person name="Porcel B.M."/>
            <person name="Segurens B."/>
            <person name="Daubin V."/>
            <person name="Anthouard V."/>
            <person name="Aiach N."/>
            <person name="Arnaiz O."/>
            <person name="Billaut A."/>
            <person name="Beisson J."/>
            <person name="Blanc I."/>
            <person name="Bouhouche K."/>
            <person name="Camara F."/>
            <person name="Duharcourt S."/>
            <person name="Guigo R."/>
            <person name="Gogendeau D."/>
            <person name="Katinka M."/>
            <person name="Keller A.-M."/>
            <person name="Kissmehl R."/>
            <person name="Klotz C."/>
            <person name="Koll F."/>
            <person name="Le Moue A."/>
            <person name="Lepere C."/>
            <person name="Malinsky S."/>
            <person name="Nowacki M."/>
            <person name="Nowak J.K."/>
            <person name="Plattner H."/>
            <person name="Poulain J."/>
            <person name="Ruiz F."/>
            <person name="Serrano V."/>
            <person name="Zagulski M."/>
            <person name="Dessen P."/>
            <person name="Betermier M."/>
            <person name="Weissenbach J."/>
            <person name="Scarpelli C."/>
            <person name="Schachter V."/>
            <person name="Sperling L."/>
            <person name="Meyer E."/>
            <person name="Cohen J."/>
            <person name="Wincker P."/>
        </authorList>
    </citation>
    <scope>NUCLEOTIDE SEQUENCE [LARGE SCALE GENOMIC DNA]</scope>
    <source>
        <strain evidence="2 3">Stock d4-2</strain>
    </source>
</reference>
<proteinExistence type="predicted"/>
<evidence type="ECO:0000256" key="1">
    <source>
        <dbReference type="SAM" id="MobiDB-lite"/>
    </source>
</evidence>
<dbReference type="AlphaFoldDB" id="A0CJZ2"/>
<evidence type="ECO:0000313" key="2">
    <source>
        <dbReference type="EMBL" id="CAK71109.1"/>
    </source>
</evidence>
<gene>
    <name evidence="2" type="ORF">GSPATT00000821001</name>
</gene>
<dbReference type="EMBL" id="CT868096">
    <property type="protein sequence ID" value="CAK71109.1"/>
    <property type="molecule type" value="Genomic_DNA"/>
</dbReference>
<dbReference type="GeneID" id="5024291"/>
<organism evidence="2 3">
    <name type="scientific">Paramecium tetraurelia</name>
    <dbReference type="NCBI Taxonomy" id="5888"/>
    <lineage>
        <taxon>Eukaryota</taxon>
        <taxon>Sar</taxon>
        <taxon>Alveolata</taxon>
        <taxon>Ciliophora</taxon>
        <taxon>Intramacronucleata</taxon>
        <taxon>Oligohymenophorea</taxon>
        <taxon>Peniculida</taxon>
        <taxon>Parameciidae</taxon>
        <taxon>Paramecium</taxon>
    </lineage>
</organism>
<feature type="compositionally biased region" description="Polar residues" evidence="1">
    <location>
        <begin position="56"/>
        <end position="76"/>
    </location>
</feature>
<evidence type="ECO:0000313" key="3">
    <source>
        <dbReference type="Proteomes" id="UP000000600"/>
    </source>
</evidence>
<dbReference type="KEGG" id="ptm:GSPATT00000821001"/>
<dbReference type="InParanoid" id="A0CJZ2"/>
<accession>A0CJZ2</accession>
<feature type="region of interest" description="Disordered" evidence="1">
    <location>
        <begin position="56"/>
        <end position="86"/>
    </location>
</feature>
<dbReference type="HOGENOM" id="CLU_1690129_0_0_1"/>
<sequence>MHSGSFIANTPISELDDFRKEVRGKINSKFDQPKQILYQAKKSNLEQLQQILRSSISPKSPKNNALHQSQNPSPQIRKSPGRLSFQRSSLDLSKPTQNILYPKKQLQDILPLNKIIELQRAIKNYNHPTNSRQMLLFYISYFLELKKLAKVVLRETQG</sequence>
<dbReference type="RefSeq" id="XP_001438506.1">
    <property type="nucleotide sequence ID" value="XM_001438469.1"/>
</dbReference>
<keyword evidence="3" id="KW-1185">Reference proteome</keyword>
<dbReference type="OrthoDB" id="288237at2759"/>
<protein>
    <submittedName>
        <fullName evidence="2">Uncharacterized protein</fullName>
    </submittedName>
</protein>
<name>A0CJZ2_PARTE</name>
<dbReference type="Proteomes" id="UP000000600">
    <property type="component" value="Unassembled WGS sequence"/>
</dbReference>